<proteinExistence type="predicted"/>
<dbReference type="SUPFAM" id="SSF53850">
    <property type="entry name" value="Periplasmic binding protein-like II"/>
    <property type="match status" value="1"/>
</dbReference>
<dbReference type="PANTHER" id="PTHR30006:SF2">
    <property type="entry name" value="ABC TRANSPORTER SUBSTRATE-BINDING PROTEIN"/>
    <property type="match status" value="1"/>
</dbReference>
<evidence type="ECO:0000256" key="2">
    <source>
        <dbReference type="SAM" id="SignalP"/>
    </source>
</evidence>
<dbReference type="CDD" id="cd13544">
    <property type="entry name" value="PBP2_Fbp_like_1"/>
    <property type="match status" value="1"/>
</dbReference>
<keyword evidence="1 2" id="KW-0732">Signal</keyword>
<feature type="signal peptide" evidence="2">
    <location>
        <begin position="1"/>
        <end position="26"/>
    </location>
</feature>
<dbReference type="InterPro" id="IPR026045">
    <property type="entry name" value="Ferric-bd"/>
</dbReference>
<keyword evidence="4" id="KW-1185">Reference proteome</keyword>
<sequence length="343" mass="37045">MTHLFRAATLGAAFLGMALAAAPADAKTQLTVYTAVEADELAAFKQAFEARNPDIEIRWVRDSTGIITAKLLAEKANPQADIVWGLAATSLKLLADDGMLMAYAPKGLDQIAKDLRDPAEPPAWVGQRVWISAVCFNTVEAKKRNLPAPKSWADLADPVYKGQITMPNPNSSGTGFLSVSAWVQTMGEEKAWDYMTRLHDNVATYTHSGSKPCRQAGAGEYAVGISFDYRGAKVKADGAPVDVLVMSEGSGWDLESFGIVKGTDAPDAAKALADWSVSREANEMYAKAYSVVALPGVAKPIPGYPDGLIQSMIKNDFSWVAANRERLLAEWQKRFDGKTEPKS</sequence>
<dbReference type="PIRSF" id="PIRSF002825">
    <property type="entry name" value="CfbpA"/>
    <property type="match status" value="1"/>
</dbReference>
<feature type="chain" id="PRO_5046051665" evidence="2">
    <location>
        <begin position="27"/>
        <end position="343"/>
    </location>
</feature>
<dbReference type="PANTHER" id="PTHR30006">
    <property type="entry name" value="THIAMINE-BINDING PERIPLASMIC PROTEIN-RELATED"/>
    <property type="match status" value="1"/>
</dbReference>
<dbReference type="Pfam" id="PF13343">
    <property type="entry name" value="SBP_bac_6"/>
    <property type="match status" value="1"/>
</dbReference>
<accession>A0ABX7BEP6</accession>
<dbReference type="NCBIfam" id="TIGR03261">
    <property type="entry name" value="phnS2"/>
    <property type="match status" value="1"/>
</dbReference>
<evidence type="ECO:0000313" key="4">
    <source>
        <dbReference type="Proteomes" id="UP000595197"/>
    </source>
</evidence>
<organism evidence="3 4">
    <name type="scientific">Skermanella cutis</name>
    <dbReference type="NCBI Taxonomy" id="2775420"/>
    <lineage>
        <taxon>Bacteria</taxon>
        <taxon>Pseudomonadati</taxon>
        <taxon>Pseudomonadota</taxon>
        <taxon>Alphaproteobacteria</taxon>
        <taxon>Rhodospirillales</taxon>
        <taxon>Azospirillaceae</taxon>
        <taxon>Skermanella</taxon>
    </lineage>
</organism>
<dbReference type="Proteomes" id="UP000595197">
    <property type="component" value="Chromosome"/>
</dbReference>
<evidence type="ECO:0000256" key="1">
    <source>
        <dbReference type="ARBA" id="ARBA00022729"/>
    </source>
</evidence>
<reference evidence="3" key="1">
    <citation type="submission" date="2021-02" db="EMBL/GenBank/DDBJ databases">
        <title>Skermanella TT6 skin isolate.</title>
        <authorList>
            <person name="Lee K."/>
            <person name="Ganzorig M."/>
        </authorList>
    </citation>
    <scope>NUCLEOTIDE SEQUENCE</scope>
    <source>
        <strain evidence="3">TT6</strain>
    </source>
</reference>
<dbReference type="Gene3D" id="3.40.190.10">
    <property type="entry name" value="Periplasmic binding protein-like II"/>
    <property type="match status" value="2"/>
</dbReference>
<name>A0ABX7BEP6_9PROT</name>
<evidence type="ECO:0000313" key="3">
    <source>
        <dbReference type="EMBL" id="QQP92614.1"/>
    </source>
</evidence>
<dbReference type="EMBL" id="CP067420">
    <property type="protein sequence ID" value="QQP92614.1"/>
    <property type="molecule type" value="Genomic_DNA"/>
</dbReference>
<gene>
    <name evidence="3" type="ORF">IGS68_25155</name>
</gene>
<protein>
    <submittedName>
        <fullName evidence="3">2-aminoethylphosphonate ABC transporter substrate-binding protein</fullName>
    </submittedName>
</protein>
<dbReference type="InterPro" id="IPR017663">
    <property type="entry name" value="ABC_2-AEP-bd"/>
</dbReference>